<reference evidence="1 2" key="1">
    <citation type="journal article" date="2013" name="Appl. Environ. Microbiol.">
        <title>The Carbohydrate Metabolism Signature of Lactococcus lactis Strain A12 Reveals Its Sourdough Ecosystem Origin.</title>
        <authorList>
            <person name="Passerini D."/>
            <person name="Coddeville M."/>
            <person name="Le Bourgeois P."/>
            <person name="Loubiere P."/>
            <person name="Ritzenthaler P."/>
            <person name="Fontagne-Faucher C."/>
            <person name="Daveran-Mingot M.L."/>
            <person name="Cocaign-Bousquet M."/>
        </authorList>
    </citation>
    <scope>NUCLEOTIDE SEQUENCE [LARGE SCALE GENOMIC DNA]</scope>
    <source>
        <strain evidence="1 2">A12</strain>
    </source>
</reference>
<gene>
    <name evidence="1" type="ORF">O9U_13535</name>
</gene>
<proteinExistence type="predicted"/>
<dbReference type="RefSeq" id="WP_021721844.1">
    <property type="nucleotide sequence ID" value="NZ_CBLU010000004.1"/>
</dbReference>
<sequence>MANKVSETREEEIERFAQIGKWDEKSYHTLDLLLNQEFENGERRAKRAGVLSYNRIMNPQSKHPVEWGDTFASSDLNPEESLIFKEEQEEKQRESSEKAAMILEKIDTLAPLDKDILFGIWVDKKKQKDLAAELGMSTRTIRRHCNDLDAFINTLR</sequence>
<evidence type="ECO:0000313" key="2">
    <source>
        <dbReference type="Proteomes" id="UP000015361"/>
    </source>
</evidence>
<dbReference type="EMBL" id="CBLU010000004">
    <property type="protein sequence ID" value="CDG03584.1"/>
    <property type="molecule type" value="Genomic_DNA"/>
</dbReference>
<name>S6F469_LACLL</name>
<accession>S6F469</accession>
<organism evidence="1 2">
    <name type="scientific">Lactococcus lactis subsp. lactis A12</name>
    <dbReference type="NCBI Taxonomy" id="1137134"/>
    <lineage>
        <taxon>Bacteria</taxon>
        <taxon>Bacillati</taxon>
        <taxon>Bacillota</taxon>
        <taxon>Bacilli</taxon>
        <taxon>Lactobacillales</taxon>
        <taxon>Streptococcaceae</taxon>
        <taxon>Lactococcus</taxon>
    </lineage>
</organism>
<evidence type="ECO:0000313" key="1">
    <source>
        <dbReference type="EMBL" id="CDG03584.1"/>
    </source>
</evidence>
<comment type="caution">
    <text evidence="1">The sequence shown here is derived from an EMBL/GenBank/DDBJ whole genome shotgun (WGS) entry which is preliminary data.</text>
</comment>
<dbReference type="SUPFAM" id="SSF88659">
    <property type="entry name" value="Sigma3 and sigma4 domains of RNA polymerase sigma factors"/>
    <property type="match status" value="1"/>
</dbReference>
<dbReference type="Proteomes" id="UP000015361">
    <property type="component" value="Unassembled WGS sequence"/>
</dbReference>
<dbReference type="InterPro" id="IPR013324">
    <property type="entry name" value="RNA_pol_sigma_r3/r4-like"/>
</dbReference>
<protein>
    <submittedName>
        <fullName evidence="1">Uncharacterized protein</fullName>
    </submittedName>
</protein>
<dbReference type="AlphaFoldDB" id="S6F469"/>